<dbReference type="RefSeq" id="WP_005869520.1">
    <property type="nucleotide sequence ID" value="NZ_ACYG01000009.1"/>
</dbReference>
<evidence type="ECO:0000313" key="3">
    <source>
        <dbReference type="Proteomes" id="UP000005709"/>
    </source>
</evidence>
<dbReference type="OrthoDB" id="5686907at2"/>
<organism evidence="2 3">
    <name type="scientific">Campylobacter gracilis RM3268</name>
    <dbReference type="NCBI Taxonomy" id="553220"/>
    <lineage>
        <taxon>Bacteria</taxon>
        <taxon>Pseudomonadati</taxon>
        <taxon>Campylobacterota</taxon>
        <taxon>Epsilonproteobacteria</taxon>
        <taxon>Campylobacterales</taxon>
        <taxon>Campylobacteraceae</taxon>
        <taxon>Campylobacter</taxon>
    </lineage>
</organism>
<dbReference type="eggNOG" id="ENOG5032MBK">
    <property type="taxonomic scope" value="Bacteria"/>
</dbReference>
<keyword evidence="1" id="KW-0812">Transmembrane</keyword>
<accession>C8PEN4</accession>
<dbReference type="EMBL" id="ACYG01000009">
    <property type="protein sequence ID" value="EEV18512.1"/>
    <property type="molecule type" value="Genomic_DNA"/>
</dbReference>
<comment type="caution">
    <text evidence="2">The sequence shown here is derived from an EMBL/GenBank/DDBJ whole genome shotgun (WGS) entry which is preliminary data.</text>
</comment>
<name>C8PEN4_9BACT</name>
<evidence type="ECO:0008006" key="4">
    <source>
        <dbReference type="Google" id="ProtNLM"/>
    </source>
</evidence>
<sequence>MLISYSLQDNRKFAKMRTRISRRIYKGSKFIRAVCATDLLFAFAFSACLFIFEDDWIGFVREYYGDKSWIKSLGAILPTACAVFYIYAICVRSWLLNSAIYDKNKNVTFGDFSIEISDDLKGQFIFVSERDTLIYDAEFCEVVMERDFLVILLEGSLFIAVPNEAFKEISKEEFAAKLNKTISEAKSEI</sequence>
<gene>
    <name evidence="2" type="ORF">CAMGR0001_2523</name>
</gene>
<reference evidence="2 3" key="1">
    <citation type="submission" date="2009-07" db="EMBL/GenBank/DDBJ databases">
        <authorList>
            <person name="Madupu R."/>
            <person name="Sebastian Y."/>
            <person name="Durkin A.S."/>
            <person name="Torralba M."/>
            <person name="Methe B."/>
            <person name="Sutton G.G."/>
            <person name="Strausberg R.L."/>
            <person name="Nelson K.E."/>
        </authorList>
    </citation>
    <scope>NUCLEOTIDE SEQUENCE [LARGE SCALE GENOMIC DNA]</scope>
    <source>
        <strain evidence="2 3">RM3268</strain>
    </source>
</reference>
<protein>
    <recommendedName>
        <fullName evidence="4">YcxB-like protein domain-containing protein</fullName>
    </recommendedName>
</protein>
<evidence type="ECO:0000256" key="1">
    <source>
        <dbReference type="SAM" id="Phobius"/>
    </source>
</evidence>
<evidence type="ECO:0000313" key="2">
    <source>
        <dbReference type="EMBL" id="EEV18512.1"/>
    </source>
</evidence>
<keyword evidence="1" id="KW-1133">Transmembrane helix</keyword>
<feature type="transmembrane region" description="Helical" evidence="1">
    <location>
        <begin position="30"/>
        <end position="52"/>
    </location>
</feature>
<keyword evidence="3" id="KW-1185">Reference proteome</keyword>
<feature type="transmembrane region" description="Helical" evidence="1">
    <location>
        <begin position="72"/>
        <end position="95"/>
    </location>
</feature>
<dbReference type="Proteomes" id="UP000005709">
    <property type="component" value="Unassembled WGS sequence"/>
</dbReference>
<proteinExistence type="predicted"/>
<dbReference type="AlphaFoldDB" id="C8PEN4"/>
<keyword evidence="1" id="KW-0472">Membrane</keyword>